<name>W7TME8_9STRA</name>
<evidence type="ECO:0000313" key="1">
    <source>
        <dbReference type="EMBL" id="EWM21894.1"/>
    </source>
</evidence>
<sequence length="172" mass="18857">MFLNHNLCKYINYAVGSSRNTGLPGRFCRPWRGQYTNCTKSAVDDPYSRRPVLRLLFWAELVQLVYSQRLLPPWTTLCRFGGVDVARHFPAPVCHSPSFCGTRRSSCLPPSPPHPPPGFYLVGLALPLIPRKFWLPASIEGVSARNCTPILMSSAPALSSSPGSAPSSLSNG</sequence>
<dbReference type="Proteomes" id="UP000019335">
    <property type="component" value="Unassembled WGS sequence"/>
</dbReference>
<accession>W7TME8</accession>
<dbReference type="AlphaFoldDB" id="W7TME8"/>
<evidence type="ECO:0000313" key="2">
    <source>
        <dbReference type="Proteomes" id="UP000019335"/>
    </source>
</evidence>
<comment type="caution">
    <text evidence="1">The sequence shown here is derived from an EMBL/GenBank/DDBJ whole genome shotgun (WGS) entry which is preliminary data.</text>
</comment>
<protein>
    <submittedName>
        <fullName evidence="1">Uncharacterized protein</fullName>
    </submittedName>
</protein>
<keyword evidence="2" id="KW-1185">Reference proteome</keyword>
<proteinExistence type="predicted"/>
<dbReference type="EMBL" id="AZIL01002352">
    <property type="protein sequence ID" value="EWM21894.1"/>
    <property type="molecule type" value="Genomic_DNA"/>
</dbReference>
<reference evidence="1 2" key="1">
    <citation type="journal article" date="2014" name="Mol. Plant">
        <title>Chromosome Scale Genome Assembly and Transcriptome Profiling of Nannochloropsis gaditana in Nitrogen Depletion.</title>
        <authorList>
            <person name="Corteggiani Carpinelli E."/>
            <person name="Telatin A."/>
            <person name="Vitulo N."/>
            <person name="Forcato C."/>
            <person name="D'Angelo M."/>
            <person name="Schiavon R."/>
            <person name="Vezzi A."/>
            <person name="Giacometti G.M."/>
            <person name="Morosinotto T."/>
            <person name="Valle G."/>
        </authorList>
    </citation>
    <scope>NUCLEOTIDE SEQUENCE [LARGE SCALE GENOMIC DNA]</scope>
    <source>
        <strain evidence="1 2">B-31</strain>
    </source>
</reference>
<organism evidence="1 2">
    <name type="scientific">Nannochloropsis gaditana</name>
    <dbReference type="NCBI Taxonomy" id="72520"/>
    <lineage>
        <taxon>Eukaryota</taxon>
        <taxon>Sar</taxon>
        <taxon>Stramenopiles</taxon>
        <taxon>Ochrophyta</taxon>
        <taxon>Eustigmatophyceae</taxon>
        <taxon>Eustigmatales</taxon>
        <taxon>Monodopsidaceae</taxon>
        <taxon>Nannochloropsis</taxon>
    </lineage>
</organism>
<gene>
    <name evidence="1" type="ORF">Naga_100231g10</name>
</gene>